<protein>
    <submittedName>
        <fullName evidence="2">Uncharacterized protein</fullName>
    </submittedName>
</protein>
<evidence type="ECO:0000313" key="2">
    <source>
        <dbReference type="EMBL" id="EYC26035.1"/>
    </source>
</evidence>
<keyword evidence="1" id="KW-1133">Transmembrane helix</keyword>
<evidence type="ECO:0000313" key="3">
    <source>
        <dbReference type="Proteomes" id="UP000024635"/>
    </source>
</evidence>
<dbReference type="EMBL" id="JARK01001347">
    <property type="protein sequence ID" value="EYC26035.1"/>
    <property type="molecule type" value="Genomic_DNA"/>
</dbReference>
<sequence>MSVQFPILKESLPLLALILYIVASYSSPRLLLLYTCIHQWLSLRRNRFSICTEETVILVTENVNPMFCSAIGHTVSSSSSSGRTERNRDIAIPILTAANMLEANTPVLV</sequence>
<gene>
    <name evidence="2" type="primary">Acey_s0011.g1524</name>
    <name evidence="2" type="ORF">Y032_0011g1524</name>
</gene>
<evidence type="ECO:0000256" key="1">
    <source>
        <dbReference type="SAM" id="Phobius"/>
    </source>
</evidence>
<reference evidence="3" key="1">
    <citation type="journal article" date="2015" name="Nat. Genet.">
        <title>The genome and transcriptome of the zoonotic hookworm Ancylostoma ceylanicum identify infection-specific gene families.</title>
        <authorList>
            <person name="Schwarz E.M."/>
            <person name="Hu Y."/>
            <person name="Antoshechkin I."/>
            <person name="Miller M.M."/>
            <person name="Sternberg P.W."/>
            <person name="Aroian R.V."/>
        </authorList>
    </citation>
    <scope>NUCLEOTIDE SEQUENCE</scope>
    <source>
        <strain evidence="3">HY135</strain>
    </source>
</reference>
<organism evidence="2 3">
    <name type="scientific">Ancylostoma ceylanicum</name>
    <dbReference type="NCBI Taxonomy" id="53326"/>
    <lineage>
        <taxon>Eukaryota</taxon>
        <taxon>Metazoa</taxon>
        <taxon>Ecdysozoa</taxon>
        <taxon>Nematoda</taxon>
        <taxon>Chromadorea</taxon>
        <taxon>Rhabditida</taxon>
        <taxon>Rhabditina</taxon>
        <taxon>Rhabditomorpha</taxon>
        <taxon>Strongyloidea</taxon>
        <taxon>Ancylostomatidae</taxon>
        <taxon>Ancylostomatinae</taxon>
        <taxon>Ancylostoma</taxon>
    </lineage>
</organism>
<dbReference type="AlphaFoldDB" id="A0A016VF78"/>
<keyword evidence="3" id="KW-1185">Reference proteome</keyword>
<comment type="caution">
    <text evidence="2">The sequence shown here is derived from an EMBL/GenBank/DDBJ whole genome shotgun (WGS) entry which is preliminary data.</text>
</comment>
<proteinExistence type="predicted"/>
<feature type="transmembrane region" description="Helical" evidence="1">
    <location>
        <begin position="12"/>
        <end position="37"/>
    </location>
</feature>
<accession>A0A016VF78</accession>
<keyword evidence="1" id="KW-0472">Membrane</keyword>
<name>A0A016VF78_9BILA</name>
<dbReference type="OrthoDB" id="8048764at2759"/>
<dbReference type="Proteomes" id="UP000024635">
    <property type="component" value="Unassembled WGS sequence"/>
</dbReference>
<keyword evidence="1" id="KW-0812">Transmembrane</keyword>